<dbReference type="Proteomes" id="UP001497497">
    <property type="component" value="Unassembled WGS sequence"/>
</dbReference>
<evidence type="ECO:0000313" key="2">
    <source>
        <dbReference type="Proteomes" id="UP001497497"/>
    </source>
</evidence>
<keyword evidence="2" id="KW-1185">Reference proteome</keyword>
<reference evidence="1 2" key="1">
    <citation type="submission" date="2024-04" db="EMBL/GenBank/DDBJ databases">
        <authorList>
            <consortium name="Genoscope - CEA"/>
            <person name="William W."/>
        </authorList>
    </citation>
    <scope>NUCLEOTIDE SEQUENCE [LARGE SCALE GENOMIC DNA]</scope>
</reference>
<dbReference type="PANTHER" id="PTHR45913:SF19">
    <property type="entry name" value="LOW QUALITY PROTEIN: ZINC FINGER BED DOMAIN-CONTAINING PROTEIN 5-LIKE"/>
    <property type="match status" value="1"/>
</dbReference>
<organism evidence="1 2">
    <name type="scientific">Lymnaea stagnalis</name>
    <name type="common">Great pond snail</name>
    <name type="synonym">Helix stagnalis</name>
    <dbReference type="NCBI Taxonomy" id="6523"/>
    <lineage>
        <taxon>Eukaryota</taxon>
        <taxon>Metazoa</taxon>
        <taxon>Spiralia</taxon>
        <taxon>Lophotrochozoa</taxon>
        <taxon>Mollusca</taxon>
        <taxon>Gastropoda</taxon>
        <taxon>Heterobranchia</taxon>
        <taxon>Euthyneura</taxon>
        <taxon>Panpulmonata</taxon>
        <taxon>Hygrophila</taxon>
        <taxon>Lymnaeoidea</taxon>
        <taxon>Lymnaeidae</taxon>
        <taxon>Lymnaea</taxon>
    </lineage>
</organism>
<accession>A0AAV2HIC9</accession>
<sequence length="99" mass="11454">FLKLIWKEDDKDMKAMPLSNNTVSRRIDEMSEDIEIQPAEKLKTRKFLVLMDESTLRDSEGVLMNAFINIDKGYFPEELLSKSLGSTTTAKDIYIYIIC</sequence>
<name>A0AAV2HIC9_LYMST</name>
<proteinExistence type="predicted"/>
<protein>
    <recommendedName>
        <fullName evidence="3">Transposase</fullName>
    </recommendedName>
</protein>
<evidence type="ECO:0008006" key="3">
    <source>
        <dbReference type="Google" id="ProtNLM"/>
    </source>
</evidence>
<comment type="caution">
    <text evidence="1">The sequence shown here is derived from an EMBL/GenBank/DDBJ whole genome shotgun (WGS) entry which is preliminary data.</text>
</comment>
<gene>
    <name evidence="1" type="ORF">GSLYS_00007197001</name>
</gene>
<dbReference type="EMBL" id="CAXITT010000136">
    <property type="protein sequence ID" value="CAL1533179.1"/>
    <property type="molecule type" value="Genomic_DNA"/>
</dbReference>
<evidence type="ECO:0000313" key="1">
    <source>
        <dbReference type="EMBL" id="CAL1533179.1"/>
    </source>
</evidence>
<feature type="non-terminal residue" evidence="1">
    <location>
        <position position="1"/>
    </location>
</feature>
<dbReference type="AlphaFoldDB" id="A0AAV2HIC9"/>
<dbReference type="PANTHER" id="PTHR45913">
    <property type="entry name" value="EPM2A-INTERACTING PROTEIN 1"/>
    <property type="match status" value="1"/>
</dbReference>